<dbReference type="Proteomes" id="UP000286097">
    <property type="component" value="Unassembled WGS sequence"/>
</dbReference>
<dbReference type="SUPFAM" id="SSF50729">
    <property type="entry name" value="PH domain-like"/>
    <property type="match status" value="1"/>
</dbReference>
<accession>A0A3M6VGW8</accession>
<dbReference type="OrthoDB" id="2096634at2759"/>
<evidence type="ECO:0000313" key="4">
    <source>
        <dbReference type="Proteomes" id="UP000282087"/>
    </source>
</evidence>
<evidence type="ECO:0000313" key="3">
    <source>
        <dbReference type="EMBL" id="RQM14296.1"/>
    </source>
</evidence>
<evidence type="ECO:0000313" key="5">
    <source>
        <dbReference type="Proteomes" id="UP000286097"/>
    </source>
</evidence>
<dbReference type="Proteomes" id="UP000282087">
    <property type="component" value="Unassembled WGS sequence"/>
</dbReference>
<dbReference type="Gene3D" id="2.30.29.50">
    <property type="entry name" value="Bacterial Pleckstrin homology domain"/>
    <property type="match status" value="1"/>
</dbReference>
<dbReference type="InterPro" id="IPR037063">
    <property type="entry name" value="PHb_sf"/>
</dbReference>
<gene>
    <name evidence="3" type="ORF">DD237_003693</name>
    <name evidence="2" type="ORF">DD238_003846</name>
</gene>
<name>A0A3M6VGW8_9STRA</name>
<dbReference type="InterPro" id="IPR012544">
    <property type="entry name" value="PHb"/>
</dbReference>
<evidence type="ECO:0000259" key="1">
    <source>
        <dbReference type="Pfam" id="PF08000"/>
    </source>
</evidence>
<dbReference type="VEuPathDB" id="FungiDB:DD237_003693"/>
<dbReference type="EMBL" id="QKXF01000209">
    <property type="protein sequence ID" value="RQM14296.1"/>
    <property type="molecule type" value="Genomic_DNA"/>
</dbReference>
<keyword evidence="4" id="KW-1185">Reference proteome</keyword>
<dbReference type="Pfam" id="PF08000">
    <property type="entry name" value="bPH_1"/>
    <property type="match status" value="1"/>
</dbReference>
<comment type="caution">
    <text evidence="2">The sequence shown here is derived from an EMBL/GenBank/DDBJ whole genome shotgun (WGS) entry which is preliminary data.</text>
</comment>
<dbReference type="AlphaFoldDB" id="A0A3M6VGW8"/>
<reference evidence="4 5" key="1">
    <citation type="submission" date="2018-06" db="EMBL/GenBank/DDBJ databases">
        <title>Comparative genomics of downy mildews reveals potential adaptations to biotrophy.</title>
        <authorList>
            <person name="Fletcher K."/>
            <person name="Klosterman S.J."/>
            <person name="Derevnina L."/>
            <person name="Martin F."/>
            <person name="Koike S."/>
            <person name="Reyes Chin-Wo S."/>
            <person name="Mou B."/>
            <person name="Michelmore R."/>
        </authorList>
    </citation>
    <scope>NUCLEOTIDE SEQUENCE [LARGE SCALE GENOMIC DNA]</scope>
    <source>
        <strain evidence="3 5">R13</strain>
        <strain evidence="2 4">R14</strain>
    </source>
</reference>
<proteinExistence type="predicted"/>
<organism evidence="2 4">
    <name type="scientific">Peronospora effusa</name>
    <dbReference type="NCBI Taxonomy" id="542832"/>
    <lineage>
        <taxon>Eukaryota</taxon>
        <taxon>Sar</taxon>
        <taxon>Stramenopiles</taxon>
        <taxon>Oomycota</taxon>
        <taxon>Peronosporomycetes</taxon>
        <taxon>Peronosporales</taxon>
        <taxon>Peronosporaceae</taxon>
        <taxon>Peronospora</taxon>
    </lineage>
</organism>
<dbReference type="PANTHER" id="PTHR35796">
    <property type="entry name" value="HYPOTHETICAL CYTOSOLIC PROTEIN"/>
    <property type="match status" value="1"/>
</dbReference>
<dbReference type="PANTHER" id="PTHR35796:SF3">
    <property type="entry name" value="BHLH DOMAIN-CONTAINING PROTEIN"/>
    <property type="match status" value="1"/>
</dbReference>
<evidence type="ECO:0000313" key="2">
    <source>
        <dbReference type="EMBL" id="RMX65413.1"/>
    </source>
</evidence>
<feature type="domain" description="Bacterial Pleckstrin homology" evidence="1">
    <location>
        <begin position="26"/>
        <end position="127"/>
    </location>
</feature>
<sequence length="201" mass="22817">MLKGLSKDLTGSSDICHKAKELQKLHAASYLLPGEDILLAFESAKKEFAFTNESFILIRGESATTTRKLVQRYSYQECLISKIQFETTGRMDRDCEVSFNIGDKNVSITITWKEEECGKGVYKMLLRLAREQNARSRSWKQAQKCLDKAANKLSIKTDDDLVSQATTAVAWLEHAFTERNQRCYREVITSAMAETIVKGNM</sequence>
<dbReference type="EMBL" id="QLLG01000249">
    <property type="protein sequence ID" value="RMX65413.1"/>
    <property type="molecule type" value="Genomic_DNA"/>
</dbReference>
<protein>
    <recommendedName>
        <fullName evidence="1">Bacterial Pleckstrin homology domain-containing protein</fullName>
    </recommendedName>
</protein>